<dbReference type="RefSeq" id="WP_074757242.1">
    <property type="nucleotide sequence ID" value="NZ_FOGJ01000019.1"/>
</dbReference>
<feature type="domain" description="Polysaccharide pyruvyl transferase" evidence="1">
    <location>
        <begin position="94"/>
        <end position="311"/>
    </location>
</feature>
<dbReference type="Proteomes" id="UP000182584">
    <property type="component" value="Unassembled WGS sequence"/>
</dbReference>
<protein>
    <submittedName>
        <fullName evidence="2">Polysaccharide pyruvyl transferase</fullName>
    </submittedName>
</protein>
<dbReference type="InterPro" id="IPR007345">
    <property type="entry name" value="Polysacch_pyruvyl_Trfase"/>
</dbReference>
<proteinExistence type="predicted"/>
<evidence type="ECO:0000313" key="3">
    <source>
        <dbReference type="Proteomes" id="UP000182584"/>
    </source>
</evidence>
<gene>
    <name evidence="2" type="ORF">SAMN04487884_11989</name>
</gene>
<dbReference type="OrthoDB" id="9767435at2"/>
<name>A0A1H9UTV5_BUTFI</name>
<organism evidence="2 3">
    <name type="scientific">Butyrivibrio fibrisolvens</name>
    <dbReference type="NCBI Taxonomy" id="831"/>
    <lineage>
        <taxon>Bacteria</taxon>
        <taxon>Bacillati</taxon>
        <taxon>Bacillota</taxon>
        <taxon>Clostridia</taxon>
        <taxon>Lachnospirales</taxon>
        <taxon>Lachnospiraceae</taxon>
        <taxon>Butyrivibrio</taxon>
    </lineage>
</organism>
<evidence type="ECO:0000313" key="2">
    <source>
        <dbReference type="EMBL" id="SES12497.1"/>
    </source>
</evidence>
<dbReference type="GO" id="GO:0016740">
    <property type="term" value="F:transferase activity"/>
    <property type="evidence" value="ECO:0007669"/>
    <property type="project" value="UniProtKB-KW"/>
</dbReference>
<keyword evidence="2" id="KW-0808">Transferase</keyword>
<reference evidence="2 3" key="1">
    <citation type="submission" date="2016-10" db="EMBL/GenBank/DDBJ databases">
        <authorList>
            <person name="de Groot N.N."/>
        </authorList>
    </citation>
    <scope>NUCLEOTIDE SEQUENCE [LARGE SCALE GENOMIC DNA]</scope>
    <source>
        <strain evidence="2 3">AR40</strain>
    </source>
</reference>
<dbReference type="EMBL" id="FOGJ01000019">
    <property type="protein sequence ID" value="SES12497.1"/>
    <property type="molecule type" value="Genomic_DNA"/>
</dbReference>
<evidence type="ECO:0000259" key="1">
    <source>
        <dbReference type="Pfam" id="PF04230"/>
    </source>
</evidence>
<accession>A0A1H9UTV5</accession>
<dbReference type="Pfam" id="PF04230">
    <property type="entry name" value="PS_pyruv_trans"/>
    <property type="match status" value="1"/>
</dbReference>
<sequence length="436" mass="51326">MPRKILIYVDINEIEYGIFDNTDYSILYDLLLKERNGNCPNWGNKVWFEGIVSEISTPYIEYEFKNTEMTPEEINDRFDGVLMPCANIFSVEFMDEMVRLTKVFDKLKVPVYVISCGLQLDKMENMDALVSKIQKVSARFIDTVYKTGGEFCLRGYITKEFFDKLGFPQAVVAGCPSLYQMGRNIIVNKSEVERTKFKAVVNSQNYHLNTKFYKSIFDEYKGSIYIDQDHYYRYLYQPDYFDNSSFATKEMIKRIKDKGLLGLELVSDKRLLLFADIPNWIKYLQNSDYNFSFGARIHGNITSILSGIPAMVHICDCRTREIAEYYNIPTITDDELNREKDIYDIYEKLDYSRFNQKFPELFDKYENFLRKCDLVEDINQKNIFIDMPSNHNGELPHVVNQKYLDIMNDKITRHKAIYTAVDSSFNFYRKHIKKGS</sequence>
<dbReference type="AlphaFoldDB" id="A0A1H9UTV5"/>